<feature type="compositionally biased region" description="Polar residues" evidence="1">
    <location>
        <begin position="105"/>
        <end position="134"/>
    </location>
</feature>
<feature type="compositionally biased region" description="Low complexity" evidence="1">
    <location>
        <begin position="16"/>
        <end position="27"/>
    </location>
</feature>
<proteinExistence type="predicted"/>
<evidence type="ECO:0000256" key="1">
    <source>
        <dbReference type="SAM" id="MobiDB-lite"/>
    </source>
</evidence>
<dbReference type="EMBL" id="MU253754">
    <property type="protein sequence ID" value="KAG9248192.1"/>
    <property type="molecule type" value="Genomic_DNA"/>
</dbReference>
<dbReference type="OrthoDB" id="243127at2759"/>
<feature type="region of interest" description="Disordered" evidence="1">
    <location>
        <begin position="211"/>
        <end position="281"/>
    </location>
</feature>
<feature type="region of interest" description="Disordered" evidence="1">
    <location>
        <begin position="298"/>
        <end position="327"/>
    </location>
</feature>
<dbReference type="Proteomes" id="UP000887226">
    <property type="component" value="Unassembled WGS sequence"/>
</dbReference>
<gene>
    <name evidence="3" type="ORF">BJ878DRAFT_538602</name>
</gene>
<dbReference type="PROSITE" id="PS51411">
    <property type="entry name" value="PSP1_C"/>
    <property type="match status" value="1"/>
</dbReference>
<dbReference type="InterPro" id="IPR007557">
    <property type="entry name" value="PSP1_C"/>
</dbReference>
<dbReference type="AlphaFoldDB" id="A0A9P7ZAM0"/>
<evidence type="ECO:0000259" key="2">
    <source>
        <dbReference type="PROSITE" id="PS51411"/>
    </source>
</evidence>
<sequence>MSSNGMKMTAAKAAQSNPSSMSSSTHSILLDKLNGRRSTPDSEVLASSDDEGDRQDHQQTTTTHQKPTRRASWLNDTTPTMLQPRKNSIVSNMSPTTSLPSTPSGDSNNWNGATANAHPQNGTSAGRGSSTTIPWGNGIWNNDRKDPPSRLTEVLSSPTSMYPPGGSGYFPGEANINPRDLSANSNIPFAIPLHPTPKTYRSQSYSVGQLESESNVTASSNSATTYSGRCRPLQHSGLQHRPSRPSMLSEMSSEGGLRKVKEVEDDDDKSTNGSSQGAMLQSAEARTIEHLARENAMLRQQQQYQASRIRPRSATSNVFSSSSGYGLHASVPEESEYAVDELDEVSEVHDLAPRGPQARRMSEFGLGEPRLPPYMSLENRKLENVKKAYWQSSNGLERLSDMPQSRRHSFADVPTRHGSISSATGEKLSAREVLQDQVEYQNRYQEPNVYDHGELAQLSATSRRLSLYQQQNVQRLEENRVSPYSQEQFSAASYFGNPLQARIPEAYGNVHPQSDYVGYGIGQFSQRLPSPHRSLYGSPQPRPNQLLYMVTFKCSRADVFYIQEGTGLSVKPGDLVIVEADRGTDLGTVAKANIEWSNAKELKERYAEEHYKWLMMYSQGAIGTADGTGAGLMATSNSLQGSAVGGMGPPTQHGMQEPNAGEIKPKIIKRLAQAHEIQALRDKEGNEAKAKRVCMQKVKEHGLHMEILDAEFQMDWKKLTFYYFADAYINFNSLVTDLFKVYKTRIWMSAINPASFASPSLGLQAPSGIGPGAVIAPGSRTSQVERRPQQEQPSFLVPQVAQHLPNAYTQAFSPLVDRGAMPHAGFQQPGFSYGYSPFSSAPRNVGVSPGGGYGPMLDTGYGSGFATPTDYTRAHDNRLTSLHASTPNIEGDYRSSAIGSPNDNWIGALQGLSVTR</sequence>
<dbReference type="PANTHER" id="PTHR43830:SF3">
    <property type="entry name" value="PROTEIN PSP1"/>
    <property type="match status" value="1"/>
</dbReference>
<accession>A0A9P7ZAM0</accession>
<dbReference type="GO" id="GO:0005737">
    <property type="term" value="C:cytoplasm"/>
    <property type="evidence" value="ECO:0007669"/>
    <property type="project" value="TreeGrafter"/>
</dbReference>
<reference evidence="3" key="1">
    <citation type="journal article" date="2021" name="IMA Fungus">
        <title>Genomic characterization of three marine fungi, including Emericellopsis atlantica sp. nov. with signatures of a generalist lifestyle and marine biomass degradation.</title>
        <authorList>
            <person name="Hagestad O.C."/>
            <person name="Hou L."/>
            <person name="Andersen J.H."/>
            <person name="Hansen E.H."/>
            <person name="Altermark B."/>
            <person name="Li C."/>
            <person name="Kuhnert E."/>
            <person name="Cox R.J."/>
            <person name="Crous P.W."/>
            <person name="Spatafora J.W."/>
            <person name="Lail K."/>
            <person name="Amirebrahimi M."/>
            <person name="Lipzen A."/>
            <person name="Pangilinan J."/>
            <person name="Andreopoulos W."/>
            <person name="Hayes R.D."/>
            <person name="Ng V."/>
            <person name="Grigoriev I.V."/>
            <person name="Jackson S.A."/>
            <person name="Sutton T.D.S."/>
            <person name="Dobson A.D.W."/>
            <person name="Rama T."/>
        </authorList>
    </citation>
    <scope>NUCLEOTIDE SEQUENCE</scope>
    <source>
        <strain evidence="3">TRa3180A</strain>
    </source>
</reference>
<comment type="caution">
    <text evidence="3">The sequence shown here is derived from an EMBL/GenBank/DDBJ whole genome shotgun (WGS) entry which is preliminary data.</text>
</comment>
<feature type="region of interest" description="Disordered" evidence="1">
    <location>
        <begin position="1"/>
        <end position="177"/>
    </location>
</feature>
<feature type="compositionally biased region" description="Polar residues" evidence="1">
    <location>
        <begin position="74"/>
        <end position="93"/>
    </location>
</feature>
<feature type="compositionally biased region" description="Low complexity" evidence="1">
    <location>
        <begin position="211"/>
        <end position="227"/>
    </location>
</feature>
<organism evidence="3 4">
    <name type="scientific">Calycina marina</name>
    <dbReference type="NCBI Taxonomy" id="1763456"/>
    <lineage>
        <taxon>Eukaryota</taxon>
        <taxon>Fungi</taxon>
        <taxon>Dikarya</taxon>
        <taxon>Ascomycota</taxon>
        <taxon>Pezizomycotina</taxon>
        <taxon>Leotiomycetes</taxon>
        <taxon>Helotiales</taxon>
        <taxon>Pezizellaceae</taxon>
        <taxon>Calycina</taxon>
    </lineage>
</organism>
<feature type="compositionally biased region" description="Polar residues" evidence="1">
    <location>
        <begin position="313"/>
        <end position="324"/>
    </location>
</feature>
<feature type="region of interest" description="Disordered" evidence="1">
    <location>
        <begin position="400"/>
        <end position="426"/>
    </location>
</feature>
<feature type="domain" description="PSP1 C-terminal" evidence="2">
    <location>
        <begin position="666"/>
        <end position="751"/>
    </location>
</feature>
<name>A0A9P7ZAM0_9HELO</name>
<keyword evidence="4" id="KW-1185">Reference proteome</keyword>
<feature type="compositionally biased region" description="Low complexity" evidence="1">
    <location>
        <begin position="94"/>
        <end position="104"/>
    </location>
</feature>
<dbReference type="InterPro" id="IPR047767">
    <property type="entry name" value="PSP1-like"/>
</dbReference>
<evidence type="ECO:0000313" key="4">
    <source>
        <dbReference type="Proteomes" id="UP000887226"/>
    </source>
</evidence>
<protein>
    <recommendedName>
        <fullName evidence="2">PSP1 C-terminal domain-containing protein</fullName>
    </recommendedName>
</protein>
<dbReference type="PANTHER" id="PTHR43830">
    <property type="entry name" value="PROTEIN PSP1"/>
    <property type="match status" value="1"/>
</dbReference>
<dbReference type="Pfam" id="PF04468">
    <property type="entry name" value="PSP1"/>
    <property type="match status" value="1"/>
</dbReference>
<evidence type="ECO:0000313" key="3">
    <source>
        <dbReference type="EMBL" id="KAG9248192.1"/>
    </source>
</evidence>